<evidence type="ECO:0000256" key="6">
    <source>
        <dbReference type="ARBA" id="ARBA00034078"/>
    </source>
</evidence>
<dbReference type="InterPro" id="IPR002023">
    <property type="entry name" value="NuoE-like"/>
</dbReference>
<evidence type="ECO:0000256" key="4">
    <source>
        <dbReference type="ARBA" id="ARBA00023004"/>
    </source>
</evidence>
<feature type="binding site" evidence="7">
    <location>
        <position position="131"/>
    </location>
    <ligand>
        <name>[2Fe-2S] cluster</name>
        <dbReference type="ChEBI" id="CHEBI:190135"/>
    </ligand>
</feature>
<dbReference type="Gene3D" id="1.10.10.1590">
    <property type="entry name" value="NADH-quinone oxidoreductase subunit E"/>
    <property type="match status" value="1"/>
</dbReference>
<comment type="similarity">
    <text evidence="1">Belongs to the complex I 24 kDa subunit family.</text>
</comment>
<comment type="cofactor">
    <cofactor evidence="7">
        <name>[2Fe-2S] cluster</name>
        <dbReference type="ChEBI" id="CHEBI:190135"/>
    </cofactor>
    <text evidence="7">Binds 1 [2Fe-2S] cluster.</text>
</comment>
<dbReference type="PIRSF" id="PIRSF000216">
    <property type="entry name" value="NADH_DH_24kDa"/>
    <property type="match status" value="1"/>
</dbReference>
<dbReference type="Gene3D" id="3.40.30.10">
    <property type="entry name" value="Glutaredoxin"/>
    <property type="match status" value="1"/>
</dbReference>
<dbReference type="InterPro" id="IPR028431">
    <property type="entry name" value="NADP_DH_HndA-like"/>
</dbReference>
<organism evidence="8 9">
    <name type="scientific">Halanaerobium kushneri</name>
    <dbReference type="NCBI Taxonomy" id="56779"/>
    <lineage>
        <taxon>Bacteria</taxon>
        <taxon>Bacillati</taxon>
        <taxon>Bacillota</taxon>
        <taxon>Clostridia</taxon>
        <taxon>Halanaerobiales</taxon>
        <taxon>Halanaerobiaceae</taxon>
        <taxon>Halanaerobium</taxon>
    </lineage>
</organism>
<dbReference type="InterPro" id="IPR036249">
    <property type="entry name" value="Thioredoxin-like_sf"/>
</dbReference>
<dbReference type="SUPFAM" id="SSF52833">
    <property type="entry name" value="Thioredoxin-like"/>
    <property type="match status" value="1"/>
</dbReference>
<evidence type="ECO:0000313" key="9">
    <source>
        <dbReference type="Proteomes" id="UP000185669"/>
    </source>
</evidence>
<dbReference type="InterPro" id="IPR042128">
    <property type="entry name" value="NuoE_dom"/>
</dbReference>
<dbReference type="STRING" id="56779.SAMN05421834_10960"/>
<dbReference type="NCBIfam" id="NF005722">
    <property type="entry name" value="PRK07539.1-2"/>
    <property type="match status" value="1"/>
</dbReference>
<dbReference type="Pfam" id="PF01257">
    <property type="entry name" value="2Fe-2S_thioredx"/>
    <property type="match status" value="1"/>
</dbReference>
<reference evidence="9" key="1">
    <citation type="submission" date="2017-01" db="EMBL/GenBank/DDBJ databases">
        <authorList>
            <person name="Varghese N."/>
            <person name="Submissions S."/>
        </authorList>
    </citation>
    <scope>NUCLEOTIDE SEQUENCE [LARGE SCALE GENOMIC DNA]</scope>
    <source>
        <strain evidence="9">ATCC 700103</strain>
    </source>
</reference>
<dbReference type="FunFam" id="1.10.10.1590:FF:000001">
    <property type="entry name" value="NADH-quinone oxidoreductase subunit E"/>
    <property type="match status" value="1"/>
</dbReference>
<dbReference type="GO" id="GO:0046872">
    <property type="term" value="F:metal ion binding"/>
    <property type="evidence" value="ECO:0007669"/>
    <property type="project" value="UniProtKB-KW"/>
</dbReference>
<evidence type="ECO:0000256" key="5">
    <source>
        <dbReference type="ARBA" id="ARBA00023014"/>
    </source>
</evidence>
<dbReference type="FunFam" id="3.40.30.10:FF:000015">
    <property type="entry name" value="NADH-quinone oxidoreductase subunit E"/>
    <property type="match status" value="1"/>
</dbReference>
<dbReference type="AlphaFoldDB" id="A0A1N6W5J7"/>
<dbReference type="GO" id="GO:0051537">
    <property type="term" value="F:2 iron, 2 sulfur cluster binding"/>
    <property type="evidence" value="ECO:0007669"/>
    <property type="project" value="UniProtKB-KW"/>
</dbReference>
<evidence type="ECO:0000256" key="2">
    <source>
        <dbReference type="ARBA" id="ARBA00022714"/>
    </source>
</evidence>
<dbReference type="CDD" id="cd03064">
    <property type="entry name" value="TRX_Fd_NuoE"/>
    <property type="match status" value="1"/>
</dbReference>
<dbReference type="InterPro" id="IPR041921">
    <property type="entry name" value="NuoE_N"/>
</dbReference>
<feature type="binding site" evidence="7">
    <location>
        <position position="86"/>
    </location>
    <ligand>
        <name>[2Fe-2S] cluster</name>
        <dbReference type="ChEBI" id="CHEBI:190135"/>
    </ligand>
</feature>
<dbReference type="PANTHER" id="PTHR43342">
    <property type="entry name" value="NADH-QUINONE OXIDOREDUCTASE, E SUBUNIT"/>
    <property type="match status" value="1"/>
</dbReference>
<keyword evidence="9" id="KW-1185">Reference proteome</keyword>
<evidence type="ECO:0000256" key="3">
    <source>
        <dbReference type="ARBA" id="ARBA00022723"/>
    </source>
</evidence>
<sequence length="160" mass="17926">MAEMTEEKLAEYLEPVKEILSRYEKKERYLIPVLQEAQEEYGYLPEEVMKEIALGLNLSLSQVYGVVTFYSQFHQEPRGNNIIRVCMGTACHVRGGDGILKAIRDELGIDAGETTDDLEFTLESVACIGACGLAPVIMINDDTHGRLTPEKVPEILAKYQ</sequence>
<name>A0A1N6W5J7_9FIRM</name>
<proteinExistence type="inferred from homology"/>
<keyword evidence="3 7" id="KW-0479">Metal-binding</keyword>
<gene>
    <name evidence="8" type="ORF">SAMN05421834_10960</name>
</gene>
<dbReference type="PANTHER" id="PTHR43342:SF1">
    <property type="entry name" value="BIFURCATING [FEFE] HYDROGENASE GAMMA SUBUNIT"/>
    <property type="match status" value="1"/>
</dbReference>
<keyword evidence="5 7" id="KW-0411">Iron-sulfur</keyword>
<dbReference type="OrthoDB" id="9807941at2"/>
<feature type="binding site" evidence="7">
    <location>
        <position position="91"/>
    </location>
    <ligand>
        <name>[2Fe-2S] cluster</name>
        <dbReference type="ChEBI" id="CHEBI:190135"/>
    </ligand>
</feature>
<comment type="cofactor">
    <cofactor evidence="6">
        <name>[2Fe-2S] cluster</name>
        <dbReference type="ChEBI" id="CHEBI:190135"/>
    </cofactor>
</comment>
<accession>A0A1N6W5J7</accession>
<dbReference type="GO" id="GO:0016491">
    <property type="term" value="F:oxidoreductase activity"/>
    <property type="evidence" value="ECO:0007669"/>
    <property type="project" value="InterPro"/>
</dbReference>
<dbReference type="EMBL" id="FTNC01000009">
    <property type="protein sequence ID" value="SIQ85282.1"/>
    <property type="molecule type" value="Genomic_DNA"/>
</dbReference>
<keyword evidence="4 7" id="KW-0408">Iron</keyword>
<protein>
    <submittedName>
        <fullName evidence="8">NADH-quinone oxidoreductase subunit E/NADP-reducing hydrogenase subunit HndA</fullName>
    </submittedName>
</protein>
<evidence type="ECO:0000313" key="8">
    <source>
        <dbReference type="EMBL" id="SIQ85282.1"/>
    </source>
</evidence>
<dbReference type="NCBIfam" id="TIGR01958">
    <property type="entry name" value="nuoE_fam"/>
    <property type="match status" value="1"/>
</dbReference>
<evidence type="ECO:0000256" key="7">
    <source>
        <dbReference type="PIRSR" id="PIRSR000216-1"/>
    </source>
</evidence>
<evidence type="ECO:0000256" key="1">
    <source>
        <dbReference type="ARBA" id="ARBA00010643"/>
    </source>
</evidence>
<feature type="binding site" evidence="7">
    <location>
        <position position="127"/>
    </location>
    <ligand>
        <name>[2Fe-2S] cluster</name>
        <dbReference type="ChEBI" id="CHEBI:190135"/>
    </ligand>
</feature>
<dbReference type="RefSeq" id="WP_076544776.1">
    <property type="nucleotide sequence ID" value="NZ_FTNC01000009.1"/>
</dbReference>
<keyword evidence="2 7" id="KW-0001">2Fe-2S</keyword>
<dbReference type="Proteomes" id="UP000185669">
    <property type="component" value="Unassembled WGS sequence"/>
</dbReference>